<dbReference type="SMART" id="SM00382">
    <property type="entry name" value="AAA"/>
    <property type="match status" value="2"/>
</dbReference>
<keyword evidence="7" id="KW-1185">Reference proteome</keyword>
<dbReference type="SUPFAM" id="SSF52540">
    <property type="entry name" value="P-loop containing nucleoside triphosphate hydrolases"/>
    <property type="match status" value="2"/>
</dbReference>
<dbReference type="Pfam" id="PF00005">
    <property type="entry name" value="ABC_tran"/>
    <property type="match status" value="2"/>
</dbReference>
<dbReference type="InterPro" id="IPR050107">
    <property type="entry name" value="ABC_carbohydrate_import_ATPase"/>
</dbReference>
<feature type="domain" description="ABC transporter" evidence="5">
    <location>
        <begin position="312"/>
        <end position="558"/>
    </location>
</feature>
<dbReference type="eggNOG" id="COG3845">
    <property type="taxonomic scope" value="Bacteria"/>
</dbReference>
<protein>
    <submittedName>
        <fullName evidence="6">ABC transporter related protein</fullName>
    </submittedName>
</protein>
<dbReference type="InterPro" id="IPR003593">
    <property type="entry name" value="AAA+_ATPase"/>
</dbReference>
<dbReference type="KEGG" id="hoh:Hoch_2298"/>
<name>D0LI12_HALO1</name>
<evidence type="ECO:0000313" key="7">
    <source>
        <dbReference type="Proteomes" id="UP000001880"/>
    </source>
</evidence>
<dbReference type="RefSeq" id="WP_012827449.1">
    <property type="nucleotide sequence ID" value="NC_013440.1"/>
</dbReference>
<dbReference type="Proteomes" id="UP000001880">
    <property type="component" value="Chromosome"/>
</dbReference>
<dbReference type="PROSITE" id="PS50893">
    <property type="entry name" value="ABC_TRANSPORTER_2"/>
    <property type="match status" value="2"/>
</dbReference>
<evidence type="ECO:0000256" key="3">
    <source>
        <dbReference type="ARBA" id="ARBA00022741"/>
    </source>
</evidence>
<dbReference type="EMBL" id="CP001804">
    <property type="protein sequence ID" value="ACY14841.1"/>
    <property type="molecule type" value="Genomic_DNA"/>
</dbReference>
<evidence type="ECO:0000259" key="5">
    <source>
        <dbReference type="PROSITE" id="PS50893"/>
    </source>
</evidence>
<accession>D0LI12</accession>
<dbReference type="CDD" id="cd03216">
    <property type="entry name" value="ABC_Carb_Monos_I"/>
    <property type="match status" value="1"/>
</dbReference>
<dbReference type="PANTHER" id="PTHR43790">
    <property type="entry name" value="CARBOHYDRATE TRANSPORT ATP-BINDING PROTEIN MG119-RELATED"/>
    <property type="match status" value="1"/>
</dbReference>
<dbReference type="STRING" id="502025.Hoch_2298"/>
<keyword evidence="4" id="KW-0067">ATP-binding</keyword>
<dbReference type="InterPro" id="IPR027417">
    <property type="entry name" value="P-loop_NTPase"/>
</dbReference>
<dbReference type="GO" id="GO:0016887">
    <property type="term" value="F:ATP hydrolysis activity"/>
    <property type="evidence" value="ECO:0007669"/>
    <property type="project" value="InterPro"/>
</dbReference>
<keyword evidence="3" id="KW-0547">Nucleotide-binding</keyword>
<evidence type="ECO:0000256" key="4">
    <source>
        <dbReference type="ARBA" id="ARBA00022840"/>
    </source>
</evidence>
<dbReference type="CDD" id="cd03215">
    <property type="entry name" value="ABC_Carb_Monos_II"/>
    <property type="match status" value="1"/>
</dbReference>
<evidence type="ECO:0000313" key="6">
    <source>
        <dbReference type="EMBL" id="ACY14841.1"/>
    </source>
</evidence>
<dbReference type="PANTHER" id="PTHR43790:SF9">
    <property type="entry name" value="GALACTOFURANOSE TRANSPORTER ATP-BINDING PROTEIN YTFR"/>
    <property type="match status" value="1"/>
</dbReference>
<gene>
    <name evidence="6" type="ordered locus">Hoch_2298</name>
</gene>
<evidence type="ECO:0000256" key="2">
    <source>
        <dbReference type="ARBA" id="ARBA00022737"/>
    </source>
</evidence>
<dbReference type="GO" id="GO:0005524">
    <property type="term" value="F:ATP binding"/>
    <property type="evidence" value="ECO:0007669"/>
    <property type="project" value="UniProtKB-KW"/>
</dbReference>
<dbReference type="PROSITE" id="PS00211">
    <property type="entry name" value="ABC_TRANSPORTER_1"/>
    <property type="match status" value="1"/>
</dbReference>
<organism evidence="6 7">
    <name type="scientific">Haliangium ochraceum (strain DSM 14365 / JCM 11303 / SMP-2)</name>
    <dbReference type="NCBI Taxonomy" id="502025"/>
    <lineage>
        <taxon>Bacteria</taxon>
        <taxon>Pseudomonadati</taxon>
        <taxon>Myxococcota</taxon>
        <taxon>Polyangia</taxon>
        <taxon>Haliangiales</taxon>
        <taxon>Kofleriaceae</taxon>
        <taxon>Haliangium</taxon>
    </lineage>
</organism>
<dbReference type="Gene3D" id="3.40.50.300">
    <property type="entry name" value="P-loop containing nucleotide triphosphate hydrolases"/>
    <property type="match status" value="2"/>
</dbReference>
<evidence type="ECO:0000256" key="1">
    <source>
        <dbReference type="ARBA" id="ARBA00022448"/>
    </source>
</evidence>
<dbReference type="HOGENOM" id="CLU_000604_92_2_7"/>
<dbReference type="AlphaFoldDB" id="D0LI12"/>
<dbReference type="InterPro" id="IPR017871">
    <property type="entry name" value="ABC_transporter-like_CS"/>
</dbReference>
<sequence>MLLAELSGVCKRYPGVQALDAVDFALRAGEIHALLGENGAGKSTLVGVLGGRVRPDAGTIAVAGRAVELRQPRDALRLGIGMVHQHPLCAEPLTALDNLVLGWSGLGFRLRRAHLRRAVREALAEFGDFGRDLIAGLDTPAAELPVGTRQKIEIARALLQRARVLVLDEPTAVLTPEESAGLFTMITRFRASGGGVVFISHKLGEVLELADRVTVLRRGRVVAGHVLRPAASAASEVAAGEAGADASPGDDLTPVIDARRLARDMMGSEHAEGAFFGQPDTAAHVADDAGDAGDAGDAAEASAARAEATAAVTLGGVSVHIGENGDAGLADLSLRVDAGEILGIAGLAGSGQETLAALLTGLRAPDAGSLTLFGQARAGRQCHPRRFAAEGVAHIPADRQRSGAALGLSVTDNLLLRRYRSQFTRRGLLRWRSARAWVVDRLSDSDVRGAAPGTRAAALSGGNLQKLILARELAGEPRLVVAAYPFRGLDLGACERVAARLEQARARGAAVVLISEDLQPLFALAARIAVLHRGRLLGPAPTSALDSERIGQWMGGHEASP</sequence>
<dbReference type="InterPro" id="IPR003439">
    <property type="entry name" value="ABC_transporter-like_ATP-bd"/>
</dbReference>
<keyword evidence="1" id="KW-0813">Transport</keyword>
<feature type="domain" description="ABC transporter" evidence="5">
    <location>
        <begin position="4"/>
        <end position="243"/>
    </location>
</feature>
<proteinExistence type="predicted"/>
<dbReference type="OrthoDB" id="9809450at2"/>
<keyword evidence="2" id="KW-0677">Repeat</keyword>
<reference evidence="6 7" key="1">
    <citation type="journal article" date="2010" name="Stand. Genomic Sci.">
        <title>Complete genome sequence of Haliangium ochraceum type strain (SMP-2).</title>
        <authorList>
            <consortium name="US DOE Joint Genome Institute (JGI-PGF)"/>
            <person name="Ivanova N."/>
            <person name="Daum C."/>
            <person name="Lang E."/>
            <person name="Abt B."/>
            <person name="Kopitz M."/>
            <person name="Saunders E."/>
            <person name="Lapidus A."/>
            <person name="Lucas S."/>
            <person name="Glavina Del Rio T."/>
            <person name="Nolan M."/>
            <person name="Tice H."/>
            <person name="Copeland A."/>
            <person name="Cheng J.F."/>
            <person name="Chen F."/>
            <person name="Bruce D."/>
            <person name="Goodwin L."/>
            <person name="Pitluck S."/>
            <person name="Mavromatis K."/>
            <person name="Pati A."/>
            <person name="Mikhailova N."/>
            <person name="Chen A."/>
            <person name="Palaniappan K."/>
            <person name="Land M."/>
            <person name="Hauser L."/>
            <person name="Chang Y.J."/>
            <person name="Jeffries C.D."/>
            <person name="Detter J.C."/>
            <person name="Brettin T."/>
            <person name="Rohde M."/>
            <person name="Goker M."/>
            <person name="Bristow J."/>
            <person name="Markowitz V."/>
            <person name="Eisen J.A."/>
            <person name="Hugenholtz P."/>
            <person name="Kyrpides N.C."/>
            <person name="Klenk H.P."/>
        </authorList>
    </citation>
    <scope>NUCLEOTIDE SEQUENCE [LARGE SCALE GENOMIC DNA]</scope>
    <source>
        <strain evidence="7">DSM 14365 / CIP 107738 / JCM 11303 / AJ 13395 / SMP-2</strain>
    </source>
</reference>